<evidence type="ECO:0000259" key="2">
    <source>
        <dbReference type="SMART" id="SM01177"/>
    </source>
</evidence>
<dbReference type="Proteomes" id="UP000257109">
    <property type="component" value="Unassembled WGS sequence"/>
</dbReference>
<proteinExistence type="predicted"/>
<comment type="caution">
    <text evidence="3">The sequence shown here is derived from an EMBL/GenBank/DDBJ whole genome shotgun (WGS) entry which is preliminary data.</text>
</comment>
<organism evidence="3 4">
    <name type="scientific">Mucuna pruriens</name>
    <name type="common">Velvet bean</name>
    <name type="synonym">Dolichos pruriens</name>
    <dbReference type="NCBI Taxonomy" id="157652"/>
    <lineage>
        <taxon>Eukaryota</taxon>
        <taxon>Viridiplantae</taxon>
        <taxon>Streptophyta</taxon>
        <taxon>Embryophyta</taxon>
        <taxon>Tracheophyta</taxon>
        <taxon>Spermatophyta</taxon>
        <taxon>Magnoliopsida</taxon>
        <taxon>eudicotyledons</taxon>
        <taxon>Gunneridae</taxon>
        <taxon>Pentapetalae</taxon>
        <taxon>rosids</taxon>
        <taxon>fabids</taxon>
        <taxon>Fabales</taxon>
        <taxon>Fabaceae</taxon>
        <taxon>Papilionoideae</taxon>
        <taxon>50 kb inversion clade</taxon>
        <taxon>NPAAA clade</taxon>
        <taxon>indigoferoid/millettioid clade</taxon>
        <taxon>Phaseoleae</taxon>
        <taxon>Mucuna</taxon>
    </lineage>
</organism>
<feature type="domain" description="Atos-like conserved" evidence="2">
    <location>
        <begin position="384"/>
        <end position="443"/>
    </location>
</feature>
<dbReference type="InterPro" id="IPR025261">
    <property type="entry name" value="Atos-like_cons_dom"/>
</dbReference>
<dbReference type="PANTHER" id="PTHR13199:SF11">
    <property type="entry name" value="PROTEIN ATOSSA"/>
    <property type="match status" value="1"/>
</dbReference>
<evidence type="ECO:0000313" key="3">
    <source>
        <dbReference type="EMBL" id="RDY04674.1"/>
    </source>
</evidence>
<evidence type="ECO:0000256" key="1">
    <source>
        <dbReference type="SAM" id="MobiDB-lite"/>
    </source>
</evidence>
<sequence>MGLPQVPSGCTVEEVAASLGTFVQTAPRMASIGNYEVNLLAGEDLGNCMQIERKNVLELSKESHISSVCKDGKLKIEPMEQIRRMSVNSGKTRQTPISRTVGFQIRASTPRVNGFGGNGYSSTVFNVTSDATKASESQVRKRLLSPLNSMLLVEHFKGDPLDIGGGVYQSCSKDGDDNSNASHEYKKVHIGNNDHIHSMIWSTSCLQEFTNSSCNDSTINHIVSGHHHSDFDHAESWSYKHFKSSPALNVSEETTKTRYQRAPLSVPQKKVSSPPFPLSPLGKKSSKNEKLGGCRNIDIILDEDILTFNNVEHSLDGTCEGTLSAQEMPSKSQLNSNNMQQKSDLFTPDNIIDMKEYWSHPESSPPQDAKLCGTVSRLPIRRSLVGSFEESLLSGRLLSGKFSQKIEGFLAMLNVTGGNFSPQSQKIPFTVTSVDGDKYLLYYSSINLSGKLLSSKSRVAKFQRTLSMDETRSEKSRLRIPMKGRIQLVLSNPERTPIHTFFCNYDLSDMPAGTKTFLRQKITLTASRSMSTAGKESQTDSDIRADAKSSLISVAGHRDKDHLTSKCGEFDSFTCSKAGKEENFSSITCLVNEDKFLHGSSKAIDNAINTGILLYALHLRFMCPLPKRRSRSVHKCKSEPISAKVRNIVDIEHERSFYLYDDMRVVFPQRHSDSDEGKV</sequence>
<dbReference type="Pfam" id="PF13889">
    <property type="entry name" value="Chromosome_seg"/>
    <property type="match status" value="1"/>
</dbReference>
<feature type="region of interest" description="Disordered" evidence="1">
    <location>
        <begin position="262"/>
        <end position="289"/>
    </location>
</feature>
<gene>
    <name evidence="3" type="primary">FAM214B</name>
    <name evidence="3" type="ORF">CR513_11587</name>
</gene>
<dbReference type="Pfam" id="PF13915">
    <property type="entry name" value="DUF4210"/>
    <property type="match status" value="1"/>
</dbReference>
<dbReference type="SMART" id="SM01177">
    <property type="entry name" value="DUF4210"/>
    <property type="match status" value="1"/>
</dbReference>
<dbReference type="EMBL" id="QJKJ01002037">
    <property type="protein sequence ID" value="RDY04674.1"/>
    <property type="molecule type" value="Genomic_DNA"/>
</dbReference>
<dbReference type="OrthoDB" id="8625101at2759"/>
<dbReference type="PANTHER" id="PTHR13199">
    <property type="entry name" value="GH03947P"/>
    <property type="match status" value="1"/>
</dbReference>
<protein>
    <submittedName>
        <fullName evidence="3">Protein FAM214B</fullName>
    </submittedName>
</protein>
<name>A0A371HPQ8_MUCPR</name>
<dbReference type="InterPro" id="IPR033473">
    <property type="entry name" value="Atos-like_C"/>
</dbReference>
<dbReference type="InterPro" id="IPR051506">
    <property type="entry name" value="ATOS_Transcription_Regulators"/>
</dbReference>
<reference evidence="3" key="1">
    <citation type="submission" date="2018-05" db="EMBL/GenBank/DDBJ databases">
        <title>Draft genome of Mucuna pruriens seed.</title>
        <authorList>
            <person name="Nnadi N.E."/>
            <person name="Vos R."/>
            <person name="Hasami M.H."/>
            <person name="Devisetty U.K."/>
            <person name="Aguiy J.C."/>
        </authorList>
    </citation>
    <scope>NUCLEOTIDE SEQUENCE [LARGE SCALE GENOMIC DNA]</scope>
    <source>
        <strain evidence="3">JCA_2017</strain>
    </source>
</reference>
<accession>A0A371HPQ8</accession>
<evidence type="ECO:0000313" key="4">
    <source>
        <dbReference type="Proteomes" id="UP000257109"/>
    </source>
</evidence>
<keyword evidence="4" id="KW-1185">Reference proteome</keyword>
<feature type="non-terminal residue" evidence="3">
    <location>
        <position position="1"/>
    </location>
</feature>
<dbReference type="AlphaFoldDB" id="A0A371HPQ8"/>